<dbReference type="EMBL" id="JACBZA010000001">
    <property type="protein sequence ID" value="NYH83056.1"/>
    <property type="molecule type" value="Genomic_DNA"/>
</dbReference>
<evidence type="ECO:0000313" key="5">
    <source>
        <dbReference type="Proteomes" id="UP000199052"/>
    </source>
</evidence>
<dbReference type="NCBIfam" id="NF037959">
    <property type="entry name" value="MFS_SpdSyn"/>
    <property type="match status" value="1"/>
</dbReference>
<dbReference type="RefSeq" id="WP_237768812.1">
    <property type="nucleotide sequence ID" value="NZ_FOOI01000007.1"/>
</dbReference>
<keyword evidence="6" id="KW-1185">Reference proteome</keyword>
<dbReference type="SUPFAM" id="SSF53335">
    <property type="entry name" value="S-adenosyl-L-methionine-dependent methyltransferases"/>
    <property type="match status" value="1"/>
</dbReference>
<feature type="region of interest" description="Disordered" evidence="2">
    <location>
        <begin position="279"/>
        <end position="302"/>
    </location>
</feature>
<evidence type="ECO:0000313" key="6">
    <source>
        <dbReference type="Proteomes" id="UP000533017"/>
    </source>
</evidence>
<dbReference type="Gene3D" id="3.40.50.150">
    <property type="entry name" value="Vaccinia Virus protein VP39"/>
    <property type="match status" value="1"/>
</dbReference>
<name>A0A1I2TF06_9ACTN</name>
<feature type="region of interest" description="Disordered" evidence="2">
    <location>
        <begin position="1"/>
        <end position="35"/>
    </location>
</feature>
<feature type="compositionally biased region" description="Basic and acidic residues" evidence="2">
    <location>
        <begin position="281"/>
        <end position="302"/>
    </location>
</feature>
<organism evidence="4 5">
    <name type="scientific">Actinopolymorpha cephalotaxi</name>
    <dbReference type="NCBI Taxonomy" id="504797"/>
    <lineage>
        <taxon>Bacteria</taxon>
        <taxon>Bacillati</taxon>
        <taxon>Actinomycetota</taxon>
        <taxon>Actinomycetes</taxon>
        <taxon>Propionibacteriales</taxon>
        <taxon>Actinopolymorphaceae</taxon>
        <taxon>Actinopolymorpha</taxon>
    </lineage>
</organism>
<dbReference type="STRING" id="504797.SAMN05421678_107162"/>
<evidence type="ECO:0000256" key="1">
    <source>
        <dbReference type="ARBA" id="ARBA00023115"/>
    </source>
</evidence>
<proteinExistence type="predicted"/>
<gene>
    <name evidence="3" type="ORF">FHR37_001907</name>
    <name evidence="4" type="ORF">SAMN05421678_107162</name>
</gene>
<reference evidence="4 5" key="1">
    <citation type="submission" date="2016-10" db="EMBL/GenBank/DDBJ databases">
        <authorList>
            <person name="de Groot N.N."/>
        </authorList>
    </citation>
    <scope>NUCLEOTIDE SEQUENCE [LARGE SCALE GENOMIC DNA]</scope>
    <source>
        <strain evidence="4 5">CPCC 202808</strain>
    </source>
</reference>
<keyword evidence="1" id="KW-0620">Polyamine biosynthesis</keyword>
<evidence type="ECO:0000256" key="2">
    <source>
        <dbReference type="SAM" id="MobiDB-lite"/>
    </source>
</evidence>
<reference evidence="3 6" key="2">
    <citation type="submission" date="2020-07" db="EMBL/GenBank/DDBJ databases">
        <title>Sequencing the genomes of 1000 actinobacteria strains.</title>
        <authorList>
            <person name="Klenk H.-P."/>
        </authorList>
    </citation>
    <scope>NUCLEOTIDE SEQUENCE [LARGE SCALE GENOMIC DNA]</scope>
    <source>
        <strain evidence="3 6">DSM 45117</strain>
    </source>
</reference>
<evidence type="ECO:0000313" key="4">
    <source>
        <dbReference type="EMBL" id="SFG63405.1"/>
    </source>
</evidence>
<protein>
    <submittedName>
        <fullName evidence="4">Spermidine synthase</fullName>
    </submittedName>
</protein>
<sequence>MPDRRPPARTRRATNRGPADSAQSAVPAGTHPIDTGEVTLTADPGDPGGWFVIVNGVPSSYVHLGDPTRLDFEYVRWTGDILDHLPPGPLRVAHLGGAGCTLARYVTATRPGSRQVVFEIDGALVDLVREGFGLVRGRGIGVRIGDARAGLASLRDGSQDVVIRDAFTGNRVPEHLTTLEFAHDLVRVLDPSGVYVANVADRTEQRHARAEAATLREVFAHVALIAEPSQLRGRRYGNVLLLASNADLPLDGLTRRLASGAVRARLVLPDRVAELVAGLRPLRDPAEPDDGRPRGRTEDTSA</sequence>
<dbReference type="Proteomes" id="UP000199052">
    <property type="component" value="Unassembled WGS sequence"/>
</dbReference>
<accession>A0A1I2TF06</accession>
<evidence type="ECO:0000313" key="3">
    <source>
        <dbReference type="EMBL" id="NYH83056.1"/>
    </source>
</evidence>
<dbReference type="PANTHER" id="PTHR43317">
    <property type="entry name" value="THERMOSPERMINE SYNTHASE ACAULIS5"/>
    <property type="match status" value="1"/>
</dbReference>
<dbReference type="Proteomes" id="UP000533017">
    <property type="component" value="Unassembled WGS sequence"/>
</dbReference>
<dbReference type="GO" id="GO:0006596">
    <property type="term" value="P:polyamine biosynthetic process"/>
    <property type="evidence" value="ECO:0007669"/>
    <property type="project" value="UniProtKB-KW"/>
</dbReference>
<dbReference type="AlphaFoldDB" id="A0A1I2TF06"/>
<dbReference type="InterPro" id="IPR029063">
    <property type="entry name" value="SAM-dependent_MTases_sf"/>
</dbReference>
<dbReference type="EMBL" id="FOOI01000007">
    <property type="protein sequence ID" value="SFG63405.1"/>
    <property type="molecule type" value="Genomic_DNA"/>
</dbReference>
<dbReference type="PANTHER" id="PTHR43317:SF1">
    <property type="entry name" value="THERMOSPERMINE SYNTHASE ACAULIS5"/>
    <property type="match status" value="1"/>
</dbReference>